<organism evidence="2 3">
    <name type="scientific">Allocoprobacillus halotolerans</name>
    <dbReference type="NCBI Taxonomy" id="2944914"/>
    <lineage>
        <taxon>Bacteria</taxon>
        <taxon>Bacillati</taxon>
        <taxon>Bacillota</taxon>
        <taxon>Erysipelotrichia</taxon>
        <taxon>Erysipelotrichales</taxon>
        <taxon>Erysipelotrichaceae</taxon>
        <taxon>Allocoprobacillus</taxon>
    </lineage>
</organism>
<sequence length="194" mass="22390">MLAPVIFKRINQLFLSSFDNYATINGYRILAQDGSDINIPFEDDDTKILYNTLGSPCCQYHINALYDCLNHVFLDWSIDSATKKQECDALISIINNGHYPRNAIFTADRGYENYNLFAHFIENNLKFAIRVKDINTKSGIMTNISTPEGSFDMTVTRTLTRLQTKEIKANKEKYVFVPSTSKFDFWVQLRIIMK</sequence>
<gene>
    <name evidence="2" type="ORF">NMU03_17095</name>
</gene>
<dbReference type="Pfam" id="PF01609">
    <property type="entry name" value="DDE_Tnp_1"/>
    <property type="match status" value="1"/>
</dbReference>
<feature type="domain" description="Transposase IS4-like" evidence="1">
    <location>
        <begin position="26"/>
        <end position="173"/>
    </location>
</feature>
<keyword evidence="3" id="KW-1185">Reference proteome</keyword>
<accession>A0ABY5I1I8</accession>
<evidence type="ECO:0000313" key="2">
    <source>
        <dbReference type="EMBL" id="UTY39236.1"/>
    </source>
</evidence>
<dbReference type="Proteomes" id="UP001060112">
    <property type="component" value="Chromosome"/>
</dbReference>
<proteinExistence type="predicted"/>
<dbReference type="InterPro" id="IPR002559">
    <property type="entry name" value="Transposase_11"/>
</dbReference>
<dbReference type="EMBL" id="CP101620">
    <property type="protein sequence ID" value="UTY39236.1"/>
    <property type="molecule type" value="Genomic_DNA"/>
</dbReference>
<dbReference type="RefSeq" id="WP_290140210.1">
    <property type="nucleotide sequence ID" value="NZ_CP101620.1"/>
</dbReference>
<reference evidence="2" key="1">
    <citation type="submission" date="2022-07" db="EMBL/GenBank/DDBJ databases">
        <title>Faecal culturing of patients with breast cancer.</title>
        <authorList>
            <person name="Teng N.M.Y."/>
            <person name="Kiu R."/>
            <person name="Evans R."/>
            <person name="Baker D.J."/>
            <person name="Zenner C."/>
            <person name="Robinson S.D."/>
            <person name="Hall L.J."/>
        </authorList>
    </citation>
    <scope>NUCLEOTIDE SEQUENCE</scope>
    <source>
        <strain evidence="2">LH1062</strain>
    </source>
</reference>
<evidence type="ECO:0000313" key="3">
    <source>
        <dbReference type="Proteomes" id="UP001060112"/>
    </source>
</evidence>
<name>A0ABY5I1I8_9FIRM</name>
<evidence type="ECO:0000259" key="1">
    <source>
        <dbReference type="Pfam" id="PF01609"/>
    </source>
</evidence>
<protein>
    <submittedName>
        <fullName evidence="2">Transposase</fullName>
    </submittedName>
</protein>